<keyword evidence="2" id="KW-1185">Reference proteome</keyword>
<feature type="non-terminal residue" evidence="1">
    <location>
        <position position="323"/>
    </location>
</feature>
<accession>A0AA38CKD0</accession>
<evidence type="ECO:0000313" key="1">
    <source>
        <dbReference type="EMBL" id="KAH9297884.1"/>
    </source>
</evidence>
<gene>
    <name evidence="1" type="ORF">KI387_029566</name>
</gene>
<dbReference type="EMBL" id="JAHRHJ020000010">
    <property type="protein sequence ID" value="KAH9297884.1"/>
    <property type="molecule type" value="Genomic_DNA"/>
</dbReference>
<dbReference type="InterPro" id="IPR015915">
    <property type="entry name" value="Kelch-typ_b-propeller"/>
</dbReference>
<dbReference type="AlphaFoldDB" id="A0AA38CKD0"/>
<dbReference type="Proteomes" id="UP000824469">
    <property type="component" value="Unassembled WGS sequence"/>
</dbReference>
<dbReference type="InterPro" id="IPR006652">
    <property type="entry name" value="Kelch_1"/>
</dbReference>
<dbReference type="SUPFAM" id="SSF117281">
    <property type="entry name" value="Kelch motif"/>
    <property type="match status" value="1"/>
</dbReference>
<dbReference type="Pfam" id="PF01344">
    <property type="entry name" value="Kelch_1"/>
    <property type="match status" value="2"/>
</dbReference>
<dbReference type="PANTHER" id="PTHR47850:SF1">
    <property type="entry name" value="F-BOX_KELCH-REPEAT PROTEIN OR23"/>
    <property type="match status" value="1"/>
</dbReference>
<dbReference type="Gene3D" id="2.120.10.80">
    <property type="entry name" value="Kelch-type beta propeller"/>
    <property type="match status" value="1"/>
</dbReference>
<evidence type="ECO:0000313" key="2">
    <source>
        <dbReference type="Proteomes" id="UP000824469"/>
    </source>
</evidence>
<dbReference type="PANTHER" id="PTHR47850">
    <property type="entry name" value="F-BOX/KELCH-REPEAT PROTEIN OR23"/>
    <property type="match status" value="1"/>
</dbReference>
<dbReference type="SMART" id="SM00612">
    <property type="entry name" value="Kelch"/>
    <property type="match status" value="2"/>
</dbReference>
<comment type="caution">
    <text evidence="1">The sequence shown here is derived from an EMBL/GenBank/DDBJ whole genome shotgun (WGS) entry which is preliminary data.</text>
</comment>
<organism evidence="1 2">
    <name type="scientific">Taxus chinensis</name>
    <name type="common">Chinese yew</name>
    <name type="synonym">Taxus wallichiana var. chinensis</name>
    <dbReference type="NCBI Taxonomy" id="29808"/>
    <lineage>
        <taxon>Eukaryota</taxon>
        <taxon>Viridiplantae</taxon>
        <taxon>Streptophyta</taxon>
        <taxon>Embryophyta</taxon>
        <taxon>Tracheophyta</taxon>
        <taxon>Spermatophyta</taxon>
        <taxon>Pinopsida</taxon>
        <taxon>Pinidae</taxon>
        <taxon>Conifers II</taxon>
        <taxon>Cupressales</taxon>
        <taxon>Taxaceae</taxon>
        <taxon>Taxus</taxon>
    </lineage>
</organism>
<sequence>MFLKADSCEKILAEYAIIPGLPNDLACLCLACLPLSVQGLLKSVSKAWRAVFYSQFLFDLRQKWGKLEEFLCLFRDDPSLTPGEVFDPRSGAWRLIPPMPCDPCRYGLTNFVSVAVGSYLYIIGGSLYDARSFPMDRPLPSHAVFRYDLVHSHWERRSSMMNARGSFACGVYNNTILVAGGGSRHAQFSAGGSRISSVERYDIAKDRWFFEEDLPSVRSGCVGFVVEDDFWVMGGYGVPQTFSGVLPIDEYYRGGEILGANSGKWRELRPMWGEGERWSLGRVAIMEAKNGEPPSIFMLEGFKICRYDIASNRWKKESCLPQK</sequence>
<proteinExistence type="predicted"/>
<name>A0AA38CKD0_TAXCH</name>
<dbReference type="OMA" id="TVMCTIR"/>
<protein>
    <submittedName>
        <fullName evidence="1">Uncharacterized protein</fullName>
    </submittedName>
</protein>
<reference evidence="1 2" key="1">
    <citation type="journal article" date="2021" name="Nat. Plants">
        <title>The Taxus genome provides insights into paclitaxel biosynthesis.</title>
        <authorList>
            <person name="Xiong X."/>
            <person name="Gou J."/>
            <person name="Liao Q."/>
            <person name="Li Y."/>
            <person name="Zhou Q."/>
            <person name="Bi G."/>
            <person name="Li C."/>
            <person name="Du R."/>
            <person name="Wang X."/>
            <person name="Sun T."/>
            <person name="Guo L."/>
            <person name="Liang H."/>
            <person name="Lu P."/>
            <person name="Wu Y."/>
            <person name="Zhang Z."/>
            <person name="Ro D.K."/>
            <person name="Shang Y."/>
            <person name="Huang S."/>
            <person name="Yan J."/>
        </authorList>
    </citation>
    <scope>NUCLEOTIDE SEQUENCE [LARGE SCALE GENOMIC DNA]</scope>
    <source>
        <strain evidence="1">Ta-2019</strain>
    </source>
</reference>